<dbReference type="EMBL" id="JAJEWP010000001">
    <property type="protein sequence ID" value="MCC2616024.1"/>
    <property type="molecule type" value="Genomic_DNA"/>
</dbReference>
<sequence length="122" mass="13249">MKYALLLSVLALVACSGNTTPQAESQPTPPPVEASEEAKMITVTGTIVFKNLEGGFIGFDANNGKKYMPRGLAKEHRKPGLVLEITGEVLDVLTFQQYGEVLKVKDVKVIDDSKVGQQSNHY</sequence>
<feature type="chain" id="PRO_5046977767" description="Bacterial OB-fold domain-containing protein" evidence="1">
    <location>
        <begin position="26"/>
        <end position="122"/>
    </location>
</feature>
<keyword evidence="1" id="KW-0732">Signal</keyword>
<accession>A0ABS8G6A5</accession>
<comment type="caution">
    <text evidence="2">The sequence shown here is derived from an EMBL/GenBank/DDBJ whole genome shotgun (WGS) entry which is preliminary data.</text>
</comment>
<evidence type="ECO:0000313" key="3">
    <source>
        <dbReference type="Proteomes" id="UP001520878"/>
    </source>
</evidence>
<evidence type="ECO:0008006" key="4">
    <source>
        <dbReference type="Google" id="ProtNLM"/>
    </source>
</evidence>
<gene>
    <name evidence="2" type="ORF">LJ739_07205</name>
</gene>
<evidence type="ECO:0000256" key="1">
    <source>
        <dbReference type="SAM" id="SignalP"/>
    </source>
</evidence>
<evidence type="ECO:0000313" key="2">
    <source>
        <dbReference type="EMBL" id="MCC2616024.1"/>
    </source>
</evidence>
<name>A0ABS8G6A5_9ALTE</name>
<proteinExistence type="predicted"/>
<dbReference type="Proteomes" id="UP001520878">
    <property type="component" value="Unassembled WGS sequence"/>
</dbReference>
<reference evidence="2 3" key="1">
    <citation type="submission" date="2021-10" db="EMBL/GenBank/DDBJ databases">
        <title>Draft genome of Aestuariibacter halophilus JC2043.</title>
        <authorList>
            <person name="Emsley S.A."/>
            <person name="Pfannmuller K.M."/>
            <person name="Ushijima B."/>
            <person name="Saw J.H."/>
            <person name="Videau P."/>
        </authorList>
    </citation>
    <scope>NUCLEOTIDE SEQUENCE [LARGE SCALE GENOMIC DNA]</scope>
    <source>
        <strain evidence="2 3">JC2043</strain>
    </source>
</reference>
<feature type="signal peptide" evidence="1">
    <location>
        <begin position="1"/>
        <end position="25"/>
    </location>
</feature>
<organism evidence="2 3">
    <name type="scientific">Fluctibacter halophilus</name>
    <dbReference type="NCBI Taxonomy" id="226011"/>
    <lineage>
        <taxon>Bacteria</taxon>
        <taxon>Pseudomonadati</taxon>
        <taxon>Pseudomonadota</taxon>
        <taxon>Gammaproteobacteria</taxon>
        <taxon>Alteromonadales</taxon>
        <taxon>Alteromonadaceae</taxon>
        <taxon>Fluctibacter</taxon>
    </lineage>
</organism>
<dbReference type="PROSITE" id="PS51257">
    <property type="entry name" value="PROKAR_LIPOPROTEIN"/>
    <property type="match status" value="1"/>
</dbReference>
<protein>
    <recommendedName>
        <fullName evidence="4">Bacterial OB-fold domain-containing protein</fullName>
    </recommendedName>
</protein>
<keyword evidence="3" id="KW-1185">Reference proteome</keyword>
<dbReference type="RefSeq" id="WP_229158592.1">
    <property type="nucleotide sequence ID" value="NZ_JAJEWP010000001.1"/>
</dbReference>